<dbReference type="AlphaFoldDB" id="A0A6I7HK78"/>
<evidence type="ECO:0000313" key="3">
    <source>
        <dbReference type="Proteomes" id="UP000252582"/>
    </source>
</evidence>
<evidence type="ECO:0000256" key="1">
    <source>
        <dbReference type="SAM" id="MobiDB-lite"/>
    </source>
</evidence>
<comment type="caution">
    <text evidence="2">The sequence shown here is derived from an EMBL/GenBank/DDBJ whole genome shotgun (WGS) entry which is preliminary data.</text>
</comment>
<evidence type="ECO:0000313" key="2">
    <source>
        <dbReference type="EMBL" id="RCW23337.1"/>
    </source>
</evidence>
<protein>
    <submittedName>
        <fullName evidence="2">Uncharacterized protein</fullName>
    </submittedName>
</protein>
<dbReference type="EMBL" id="QPIX01000007">
    <property type="protein sequence ID" value="RCW23337.1"/>
    <property type="molecule type" value="Genomic_DNA"/>
</dbReference>
<sequence>MSDVQLKEPPIQTEQKKLSPQVDKAFLDALKEISGDRDDYTGFDAGPRRDIGPRTV</sequence>
<gene>
    <name evidence="2" type="ORF">DFR48_107209</name>
</gene>
<keyword evidence="3" id="KW-1185">Reference proteome</keyword>
<organism evidence="2 3">
    <name type="scientific">Ciceribacter lividus</name>
    <dbReference type="NCBI Taxonomy" id="1197950"/>
    <lineage>
        <taxon>Bacteria</taxon>
        <taxon>Pseudomonadati</taxon>
        <taxon>Pseudomonadota</taxon>
        <taxon>Alphaproteobacteria</taxon>
        <taxon>Hyphomicrobiales</taxon>
        <taxon>Rhizobiaceae</taxon>
        <taxon>Ciceribacter</taxon>
    </lineage>
</organism>
<name>A0A6I7HK78_9HYPH</name>
<dbReference type="Proteomes" id="UP000252582">
    <property type="component" value="Unassembled WGS sequence"/>
</dbReference>
<feature type="region of interest" description="Disordered" evidence="1">
    <location>
        <begin position="36"/>
        <end position="56"/>
    </location>
</feature>
<accession>A0A6I7HK78</accession>
<proteinExistence type="predicted"/>
<reference evidence="2 3" key="1">
    <citation type="submission" date="2018-07" db="EMBL/GenBank/DDBJ databases">
        <title>Genomic Encyclopedia of Type Strains, Phase IV (KMG-IV): sequencing the most valuable type-strain genomes for metagenomic binning, comparative biology and taxonomic classification.</title>
        <authorList>
            <person name="Goeker M."/>
        </authorList>
    </citation>
    <scope>NUCLEOTIDE SEQUENCE [LARGE SCALE GENOMIC DNA]</scope>
    <source>
        <strain evidence="2 3">DSM 25528</strain>
    </source>
</reference>
<dbReference type="RefSeq" id="WP_170141883.1">
    <property type="nucleotide sequence ID" value="NZ_QPIX01000007.1"/>
</dbReference>